<organism evidence="2 3">
    <name type="scientific">Hyaloscypha variabilis (strain UAMH 11265 / GT02V1 / F)</name>
    <name type="common">Meliniomyces variabilis</name>
    <dbReference type="NCBI Taxonomy" id="1149755"/>
    <lineage>
        <taxon>Eukaryota</taxon>
        <taxon>Fungi</taxon>
        <taxon>Dikarya</taxon>
        <taxon>Ascomycota</taxon>
        <taxon>Pezizomycotina</taxon>
        <taxon>Leotiomycetes</taxon>
        <taxon>Helotiales</taxon>
        <taxon>Hyaloscyphaceae</taxon>
        <taxon>Hyaloscypha</taxon>
        <taxon>Hyaloscypha variabilis</taxon>
    </lineage>
</organism>
<protein>
    <submittedName>
        <fullName evidence="2">HET-domain-containing protein</fullName>
    </submittedName>
</protein>
<name>A0A2J6R5H3_HYAVF</name>
<sequence>MSETEDRICLACDFLLQNNRDAGYSTRSSTWRSYDESDDLEGIWGPINISIAEFEQELIRHGTERGVPATLKCALFQLLIRAIELSFDRKVSAKHLKDDAVVLSILKIEKGFKSERGARTCNIRLADTEPSDRHRLAADFVPQLIEQPYHGVVRPDPNGPASLKRIKQWIEKCDTECTHCNDTSAPSPTSYPTRLIDVSKPPLRLVETRNLSQEERLPYIALSHCWGGNRYFVTQRNTISKRLRGFAMADLPTTFRDAVSLTRSLSIRYLWIDSLCIIQDDREDWRIESSRMCDIYSHAYLTIAATSASDDSQGFLRHRSSKAVCIDLIYPDQETIRFFLQPDKTSNAYYSDSCDGPLHLRAWTLQERLLSRRVLGFASDQMYWECRGHKLQKESGYRSTPPGHLTLLRPFKSEEDLMSLWHRLVEEYSERRLSDPRDKLVALEGLVERFAATSADTCVAGLWKRHLLDDLLWRPYPGGSYSRSAVYRSPSWSWASIDGPVWYHERNVWRNVSHALVEEVNVESGQPGYIVLQGSLLDITFPMEHQEGLNLICSNIDWNMLLECNNSTTIPPRSSATIDVLLDDKSKPFECGQVKIGVILNFQMQSKERHSNLSGFDKCRAVGLLVQHSTHEIAKPIQNYPYTEISSPDTSGDFERIGIFESEWLDMWTLQQLCTSTRRERIKII</sequence>
<proteinExistence type="predicted"/>
<dbReference type="PANTHER" id="PTHR33112">
    <property type="entry name" value="DOMAIN PROTEIN, PUTATIVE-RELATED"/>
    <property type="match status" value="1"/>
</dbReference>
<feature type="domain" description="Heterokaryon incompatibility" evidence="1">
    <location>
        <begin position="219"/>
        <end position="367"/>
    </location>
</feature>
<dbReference type="EMBL" id="KZ613955">
    <property type="protein sequence ID" value="PMD33768.1"/>
    <property type="molecule type" value="Genomic_DNA"/>
</dbReference>
<dbReference type="Proteomes" id="UP000235786">
    <property type="component" value="Unassembled WGS sequence"/>
</dbReference>
<dbReference type="Pfam" id="PF06985">
    <property type="entry name" value="HET"/>
    <property type="match status" value="1"/>
</dbReference>
<reference evidence="2 3" key="1">
    <citation type="submission" date="2016-04" db="EMBL/GenBank/DDBJ databases">
        <title>A degradative enzymes factory behind the ericoid mycorrhizal symbiosis.</title>
        <authorList>
            <consortium name="DOE Joint Genome Institute"/>
            <person name="Martino E."/>
            <person name="Morin E."/>
            <person name="Grelet G."/>
            <person name="Kuo A."/>
            <person name="Kohler A."/>
            <person name="Daghino S."/>
            <person name="Barry K."/>
            <person name="Choi C."/>
            <person name="Cichocki N."/>
            <person name="Clum A."/>
            <person name="Copeland A."/>
            <person name="Hainaut M."/>
            <person name="Haridas S."/>
            <person name="Labutti K."/>
            <person name="Lindquist E."/>
            <person name="Lipzen A."/>
            <person name="Khouja H.-R."/>
            <person name="Murat C."/>
            <person name="Ohm R."/>
            <person name="Olson A."/>
            <person name="Spatafora J."/>
            <person name="Veneault-Fourrey C."/>
            <person name="Henrissat B."/>
            <person name="Grigoriev I."/>
            <person name="Martin F."/>
            <person name="Perotto S."/>
        </authorList>
    </citation>
    <scope>NUCLEOTIDE SEQUENCE [LARGE SCALE GENOMIC DNA]</scope>
    <source>
        <strain evidence="2 3">F</strain>
    </source>
</reference>
<dbReference type="OrthoDB" id="3480136at2759"/>
<evidence type="ECO:0000259" key="1">
    <source>
        <dbReference type="Pfam" id="PF06985"/>
    </source>
</evidence>
<keyword evidence="3" id="KW-1185">Reference proteome</keyword>
<gene>
    <name evidence="2" type="ORF">L207DRAFT_589327</name>
</gene>
<evidence type="ECO:0000313" key="2">
    <source>
        <dbReference type="EMBL" id="PMD33768.1"/>
    </source>
</evidence>
<dbReference type="PANTHER" id="PTHR33112:SF16">
    <property type="entry name" value="HETEROKARYON INCOMPATIBILITY DOMAIN-CONTAINING PROTEIN"/>
    <property type="match status" value="1"/>
</dbReference>
<dbReference type="InterPro" id="IPR010730">
    <property type="entry name" value="HET"/>
</dbReference>
<evidence type="ECO:0000313" key="3">
    <source>
        <dbReference type="Proteomes" id="UP000235786"/>
    </source>
</evidence>
<dbReference type="AlphaFoldDB" id="A0A2J6R5H3"/>
<accession>A0A2J6R5H3</accession>